<dbReference type="GO" id="GO:0008010">
    <property type="term" value="F:structural constituent of chitin-based larval cuticle"/>
    <property type="evidence" value="ECO:0007669"/>
    <property type="project" value="TreeGrafter"/>
</dbReference>
<dbReference type="PROSITE" id="PS51155">
    <property type="entry name" value="CHIT_BIND_RR_2"/>
    <property type="match status" value="1"/>
</dbReference>
<feature type="chain" id="PRO_5040510846" description="Larval cuticle protein 2" evidence="3">
    <location>
        <begin position="20"/>
        <end position="202"/>
    </location>
</feature>
<name>A0A9Q0BL82_9MUSC</name>
<feature type="signal peptide" evidence="3">
    <location>
        <begin position="1"/>
        <end position="19"/>
    </location>
</feature>
<keyword evidence="3" id="KW-0732">Signal</keyword>
<proteinExistence type="predicted"/>
<dbReference type="Proteomes" id="UP001059596">
    <property type="component" value="Unassembled WGS sequence"/>
</dbReference>
<reference evidence="4" key="1">
    <citation type="journal article" date="2023" name="Genome Biol. Evol.">
        <title>Long-read-based Genome Assembly of Drosophila gunungcola Reveals Fewer Chemosensory Genes in Flower-breeding Species.</title>
        <authorList>
            <person name="Negi A."/>
            <person name="Liao B.Y."/>
            <person name="Yeh S.D."/>
        </authorList>
    </citation>
    <scope>NUCLEOTIDE SEQUENCE</scope>
    <source>
        <strain evidence="4">Sukarami</strain>
    </source>
</reference>
<dbReference type="GO" id="GO:0062129">
    <property type="term" value="C:chitin-based extracellular matrix"/>
    <property type="evidence" value="ECO:0007669"/>
    <property type="project" value="TreeGrafter"/>
</dbReference>
<dbReference type="PANTHER" id="PTHR10380:SF237">
    <property type="entry name" value="CUTICULAR PROTEIN 65AU, ISOFORM A-RELATED"/>
    <property type="match status" value="1"/>
</dbReference>
<evidence type="ECO:0000256" key="3">
    <source>
        <dbReference type="SAM" id="SignalP"/>
    </source>
</evidence>
<dbReference type="AlphaFoldDB" id="A0A9Q0BL82"/>
<protein>
    <recommendedName>
        <fullName evidence="6">Larval cuticle protein 2</fullName>
    </recommendedName>
</protein>
<evidence type="ECO:0008006" key="6">
    <source>
        <dbReference type="Google" id="ProtNLM"/>
    </source>
</evidence>
<organism evidence="4 5">
    <name type="scientific">Drosophila gunungcola</name>
    <name type="common">fruit fly</name>
    <dbReference type="NCBI Taxonomy" id="103775"/>
    <lineage>
        <taxon>Eukaryota</taxon>
        <taxon>Metazoa</taxon>
        <taxon>Ecdysozoa</taxon>
        <taxon>Arthropoda</taxon>
        <taxon>Hexapoda</taxon>
        <taxon>Insecta</taxon>
        <taxon>Pterygota</taxon>
        <taxon>Neoptera</taxon>
        <taxon>Endopterygota</taxon>
        <taxon>Diptera</taxon>
        <taxon>Brachycera</taxon>
        <taxon>Muscomorpha</taxon>
        <taxon>Ephydroidea</taxon>
        <taxon>Drosophilidae</taxon>
        <taxon>Drosophila</taxon>
        <taxon>Sophophora</taxon>
    </lineage>
</organism>
<dbReference type="PANTHER" id="PTHR10380">
    <property type="entry name" value="CUTICLE PROTEIN"/>
    <property type="match status" value="1"/>
</dbReference>
<sequence length="202" mass="21341">VMILAVVGVATALAPVSHSDDVHADVVSRSDDVRADGFDASLHTSNGIEQSASGDVHGNIHGNFGWISPEGEHVDIKYVMICAVLGLAVANPPAPHSVGRSEDVHADVLSRSDDVRADGFDSSLHTSNGIEQSASGDVHGNIHGNFAWISPEGEHVEIKYVADEHGYQPSGAWIPTPPPVPEAIARAVAWLESHPPAPEYHH</sequence>
<accession>A0A9Q0BL82</accession>
<dbReference type="InterPro" id="IPR050468">
    <property type="entry name" value="Cuticle_Struct_Prot"/>
</dbReference>
<dbReference type="PROSITE" id="PS00233">
    <property type="entry name" value="CHIT_BIND_RR_1"/>
    <property type="match status" value="1"/>
</dbReference>
<evidence type="ECO:0000313" key="4">
    <source>
        <dbReference type="EMBL" id="KAI8035720.1"/>
    </source>
</evidence>
<evidence type="ECO:0000313" key="5">
    <source>
        <dbReference type="Proteomes" id="UP001059596"/>
    </source>
</evidence>
<dbReference type="InterPro" id="IPR031311">
    <property type="entry name" value="CHIT_BIND_RR_consensus"/>
</dbReference>
<dbReference type="InterPro" id="IPR000618">
    <property type="entry name" value="Insect_cuticle"/>
</dbReference>
<keyword evidence="5" id="KW-1185">Reference proteome</keyword>
<dbReference type="Pfam" id="PF00379">
    <property type="entry name" value="Chitin_bind_4"/>
    <property type="match status" value="2"/>
</dbReference>
<evidence type="ECO:0000256" key="2">
    <source>
        <dbReference type="PROSITE-ProRule" id="PRU00497"/>
    </source>
</evidence>
<feature type="non-terminal residue" evidence="4">
    <location>
        <position position="202"/>
    </location>
</feature>
<keyword evidence="1 2" id="KW-0193">Cuticle</keyword>
<gene>
    <name evidence="4" type="ORF">M5D96_011470</name>
</gene>
<evidence type="ECO:0000256" key="1">
    <source>
        <dbReference type="ARBA" id="ARBA00022460"/>
    </source>
</evidence>
<dbReference type="EMBL" id="JAMKOV010000031">
    <property type="protein sequence ID" value="KAI8035720.1"/>
    <property type="molecule type" value="Genomic_DNA"/>
</dbReference>
<comment type="caution">
    <text evidence="4">The sequence shown here is derived from an EMBL/GenBank/DDBJ whole genome shotgun (WGS) entry which is preliminary data.</text>
</comment>